<dbReference type="EMBL" id="ASPP01001798">
    <property type="protein sequence ID" value="ETO35270.1"/>
    <property type="molecule type" value="Genomic_DNA"/>
</dbReference>
<evidence type="ECO:0000313" key="3">
    <source>
        <dbReference type="Proteomes" id="UP000023152"/>
    </source>
</evidence>
<proteinExistence type="predicted"/>
<dbReference type="Proteomes" id="UP000023152">
    <property type="component" value="Unassembled WGS sequence"/>
</dbReference>
<feature type="compositionally biased region" description="Basic and acidic residues" evidence="1">
    <location>
        <begin position="379"/>
        <end position="417"/>
    </location>
</feature>
<evidence type="ECO:0000313" key="2">
    <source>
        <dbReference type="EMBL" id="ETO35270.1"/>
    </source>
</evidence>
<feature type="compositionally biased region" description="Polar residues" evidence="1">
    <location>
        <begin position="310"/>
        <end position="340"/>
    </location>
</feature>
<gene>
    <name evidence="2" type="ORF">RFI_01793</name>
</gene>
<feature type="compositionally biased region" description="Acidic residues" evidence="1">
    <location>
        <begin position="367"/>
        <end position="378"/>
    </location>
</feature>
<sequence length="466" mass="54995">MYQDQMDEKHALDRLGWIEVSVQEEVVSCVNRNHEQLFEACKPCYYDEDTEFYWKLFLFGEHHIEYLEKELKTTLKFLLPKAFDRKRSHSIWGLIQFTSKAKQQVLYCSYLALKYTSFRTGSVSLFFPVLKDRPKNVEIPRIDNDEKNIDLENIGWAETDFVVPTTNEHNLSHGILCALRHQLVDEEIPQYIHITKREQIRVNGLTTKLQMYLPKLKEARQDNAADPQLSHIIDVQINGINDALKELTDKSVLHYFRVSSRKLSQSLYDKLALYYHLTLFCKKCRPIKNWKRPWEVFEEEMFPPDVEKVSGSSTKTNKLLRSPTQSLAKHIPSQQIGHNLQRSHEDENENKNKNKDDENEDKNKTDDENEDKDENEDNDKDKDEDNDKDDQIKNMSEKTNNREKKNEKSLIHSEAENRQLSSLENSVQNLSEREQLNIIKKLISKMSPREKTSYFNNCFKTEKLML</sequence>
<feature type="region of interest" description="Disordered" evidence="1">
    <location>
        <begin position="306"/>
        <end position="425"/>
    </location>
</feature>
<name>X6P9N9_RETFI</name>
<dbReference type="AlphaFoldDB" id="X6P9N9"/>
<keyword evidence="3" id="KW-1185">Reference proteome</keyword>
<organism evidence="2 3">
    <name type="scientific">Reticulomyxa filosa</name>
    <dbReference type="NCBI Taxonomy" id="46433"/>
    <lineage>
        <taxon>Eukaryota</taxon>
        <taxon>Sar</taxon>
        <taxon>Rhizaria</taxon>
        <taxon>Retaria</taxon>
        <taxon>Foraminifera</taxon>
        <taxon>Monothalamids</taxon>
        <taxon>Reticulomyxidae</taxon>
        <taxon>Reticulomyxa</taxon>
    </lineage>
</organism>
<reference evidence="2 3" key="1">
    <citation type="journal article" date="2013" name="Curr. Biol.">
        <title>The Genome of the Foraminiferan Reticulomyxa filosa.</title>
        <authorList>
            <person name="Glockner G."/>
            <person name="Hulsmann N."/>
            <person name="Schleicher M."/>
            <person name="Noegel A.A."/>
            <person name="Eichinger L."/>
            <person name="Gallinger C."/>
            <person name="Pawlowski J."/>
            <person name="Sierra R."/>
            <person name="Euteneuer U."/>
            <person name="Pillet L."/>
            <person name="Moustafa A."/>
            <person name="Platzer M."/>
            <person name="Groth M."/>
            <person name="Szafranski K."/>
            <person name="Schliwa M."/>
        </authorList>
    </citation>
    <scope>NUCLEOTIDE SEQUENCE [LARGE SCALE GENOMIC DNA]</scope>
</reference>
<feature type="compositionally biased region" description="Basic and acidic residues" evidence="1">
    <location>
        <begin position="342"/>
        <end position="366"/>
    </location>
</feature>
<protein>
    <submittedName>
        <fullName evidence="2">Uncharacterized protein</fullName>
    </submittedName>
</protein>
<comment type="caution">
    <text evidence="2">The sequence shown here is derived from an EMBL/GenBank/DDBJ whole genome shotgun (WGS) entry which is preliminary data.</text>
</comment>
<evidence type="ECO:0000256" key="1">
    <source>
        <dbReference type="SAM" id="MobiDB-lite"/>
    </source>
</evidence>
<accession>X6P9N9</accession>